<dbReference type="SMART" id="SM00220">
    <property type="entry name" value="S_TKc"/>
    <property type="match status" value="1"/>
</dbReference>
<dbReference type="VEuPathDB" id="FungiDB:CTRG_03439"/>
<dbReference type="eggNOG" id="KOG0667">
    <property type="taxonomic scope" value="Eukaryota"/>
</dbReference>
<dbReference type="EMBL" id="GG692398">
    <property type="protein sequence ID" value="EER33014.1"/>
    <property type="molecule type" value="Genomic_DNA"/>
</dbReference>
<feature type="compositionally biased region" description="Polar residues" evidence="8">
    <location>
        <begin position="118"/>
        <end position="156"/>
    </location>
</feature>
<dbReference type="PROSITE" id="PS00108">
    <property type="entry name" value="PROTEIN_KINASE_ST"/>
    <property type="match status" value="1"/>
</dbReference>
<feature type="binding site" evidence="7">
    <location>
        <position position="410"/>
    </location>
    <ligand>
        <name>ATP</name>
        <dbReference type="ChEBI" id="CHEBI:30616"/>
    </ligand>
</feature>
<organism evidence="10 11">
    <name type="scientific">Candida tropicalis (strain ATCC MYA-3404 / T1)</name>
    <name type="common">Yeast</name>
    <dbReference type="NCBI Taxonomy" id="294747"/>
    <lineage>
        <taxon>Eukaryota</taxon>
        <taxon>Fungi</taxon>
        <taxon>Dikarya</taxon>
        <taxon>Ascomycota</taxon>
        <taxon>Saccharomycotina</taxon>
        <taxon>Pichiomycetes</taxon>
        <taxon>Debaryomycetaceae</taxon>
        <taxon>Candida/Lodderomyces clade</taxon>
        <taxon>Candida</taxon>
    </lineage>
</organism>
<evidence type="ECO:0000259" key="9">
    <source>
        <dbReference type="PROSITE" id="PS50011"/>
    </source>
</evidence>
<dbReference type="PANTHER" id="PTHR24058">
    <property type="entry name" value="DUAL SPECIFICITY PROTEIN KINASE"/>
    <property type="match status" value="1"/>
</dbReference>
<feature type="region of interest" description="Disordered" evidence="8">
    <location>
        <begin position="74"/>
        <end position="276"/>
    </location>
</feature>
<dbReference type="Proteomes" id="UP000002037">
    <property type="component" value="Unassembled WGS sequence"/>
</dbReference>
<dbReference type="GO" id="GO:0030447">
    <property type="term" value="P:filamentous growth"/>
    <property type="evidence" value="ECO:0007669"/>
    <property type="project" value="UniProtKB-ARBA"/>
</dbReference>
<protein>
    <recommendedName>
        <fullName evidence="9">Protein kinase domain-containing protein</fullName>
    </recommendedName>
</protein>
<dbReference type="Pfam" id="PF00069">
    <property type="entry name" value="Pkinase"/>
    <property type="match status" value="1"/>
</dbReference>
<evidence type="ECO:0000313" key="11">
    <source>
        <dbReference type="Proteomes" id="UP000002037"/>
    </source>
</evidence>
<dbReference type="GO" id="GO:0004674">
    <property type="term" value="F:protein serine/threonine kinase activity"/>
    <property type="evidence" value="ECO:0007669"/>
    <property type="project" value="UniProtKB-KW"/>
</dbReference>
<evidence type="ECO:0000256" key="5">
    <source>
        <dbReference type="ARBA" id="ARBA00022777"/>
    </source>
</evidence>
<dbReference type="Gene3D" id="1.10.510.10">
    <property type="entry name" value="Transferase(Phosphotransferase) domain 1"/>
    <property type="match status" value="1"/>
</dbReference>
<feature type="compositionally biased region" description="Polar residues" evidence="8">
    <location>
        <begin position="74"/>
        <end position="89"/>
    </location>
</feature>
<evidence type="ECO:0000256" key="7">
    <source>
        <dbReference type="PROSITE-ProRule" id="PRU10141"/>
    </source>
</evidence>
<feature type="compositionally biased region" description="Polar residues" evidence="8">
    <location>
        <begin position="188"/>
        <end position="201"/>
    </location>
</feature>
<evidence type="ECO:0000256" key="6">
    <source>
        <dbReference type="ARBA" id="ARBA00022840"/>
    </source>
</evidence>
<keyword evidence="3" id="KW-0808">Transferase</keyword>
<comment type="similarity">
    <text evidence="1">Belongs to the protein kinase superfamily. CMGC Ser/Thr protein kinase family. MNB/DYRK subfamily.</text>
</comment>
<keyword evidence="4 7" id="KW-0547">Nucleotide-binding</keyword>
<dbReference type="KEGG" id="ctp:CTRG_03439"/>
<dbReference type="Gene3D" id="3.30.200.20">
    <property type="entry name" value="Phosphorylase Kinase, domain 1"/>
    <property type="match status" value="1"/>
</dbReference>
<evidence type="ECO:0000313" key="10">
    <source>
        <dbReference type="EMBL" id="EER33014.1"/>
    </source>
</evidence>
<dbReference type="GeneID" id="8302034"/>
<feature type="domain" description="Protein kinase" evidence="9">
    <location>
        <begin position="381"/>
        <end position="737"/>
    </location>
</feature>
<dbReference type="AlphaFoldDB" id="C5MBJ7"/>
<keyword evidence="6 7" id="KW-0067">ATP-binding</keyword>
<dbReference type="GO" id="GO:0005856">
    <property type="term" value="C:cytoskeleton"/>
    <property type="evidence" value="ECO:0007669"/>
    <property type="project" value="TreeGrafter"/>
</dbReference>
<evidence type="ECO:0000256" key="4">
    <source>
        <dbReference type="ARBA" id="ARBA00022741"/>
    </source>
</evidence>
<evidence type="ECO:0000256" key="3">
    <source>
        <dbReference type="ARBA" id="ARBA00022679"/>
    </source>
</evidence>
<dbReference type="OrthoDB" id="9332038at2759"/>
<dbReference type="PROSITE" id="PS00107">
    <property type="entry name" value="PROTEIN_KINASE_ATP"/>
    <property type="match status" value="1"/>
</dbReference>
<dbReference type="InterPro" id="IPR000719">
    <property type="entry name" value="Prot_kinase_dom"/>
</dbReference>
<dbReference type="SUPFAM" id="SSF56112">
    <property type="entry name" value="Protein kinase-like (PK-like)"/>
    <property type="match status" value="1"/>
</dbReference>
<sequence>MSNENIALFENKFSQIELNHRMNLDKKLSPTKRKKLLYPQHLYPPQNPGSTISYSESIGNSGTGNIRVLKTPNLVKTPTTPNRLMSGNTRVSRSRDSSFSSTNGFNTPARERVLSCPMSDNSSSKQEYQFSFMRDTTSSLQKKQAITPANTSTRILSKSPTTTSSSTKKRLEYARQLSQRTKRHSSRHSNTSPNISQFHSNTDSDDDKGKLDSLEPSPVRFIDYDKDDNMVIDDSPSKPRRHVTQPLPNVFDRLYSSPSTTKLPAPKQPKQQSSSPKINYHFKIDSLQQLYQIVFSKCPNLFSDALSREHQFNLPYDVEDLPLDKLNEYERGEIIRTKEVYYLPEDNLRNINISNHGTNFGFDDENGNYIIIPKDHVNYRYEIQSNLGTGSFGNVIQAKDHKSSTLVAVKIINNKVNGSLQQSINEIKMLKTLNDRYDPEKFRFITIVDHFSFRSHMCIISELLSINMYSLLELTNFKGLGYSVIQSIAQQLLLGLQAIHSCNIIHCDIKPENVMLKLPSSPNSSDFIVKIIDFGSSCFTNETSFQYIQSRFYRAPEVLFGATYDQKIDIWSLGCLLVEMFTGYPLLPGKNEFEQVGYIVELFGPPKPTTILRMRQKLTRKNNQVSLALNDAITSTPTTTSLVSNKKYKKSLLYKIFDHTGKLNLHNLQQYCNDSSTTSFKKQFKVSSKTLETQMELNKVHLTSTQKQKLLQFLQKMFILEPSERSDARDLLSMPFIL</sequence>
<name>C5MBJ7_CANTT</name>
<dbReference type="GO" id="GO:0005737">
    <property type="term" value="C:cytoplasm"/>
    <property type="evidence" value="ECO:0007669"/>
    <property type="project" value="TreeGrafter"/>
</dbReference>
<proteinExistence type="inferred from homology"/>
<evidence type="ECO:0000256" key="1">
    <source>
        <dbReference type="ARBA" id="ARBA00008867"/>
    </source>
</evidence>
<evidence type="ECO:0000256" key="2">
    <source>
        <dbReference type="ARBA" id="ARBA00022527"/>
    </source>
</evidence>
<reference evidence="10 11" key="1">
    <citation type="journal article" date="2009" name="Nature">
        <title>Evolution of pathogenicity and sexual reproduction in eight Candida genomes.</title>
        <authorList>
            <person name="Butler G."/>
            <person name="Rasmussen M.D."/>
            <person name="Lin M.F."/>
            <person name="Santos M.A."/>
            <person name="Sakthikumar S."/>
            <person name="Munro C.A."/>
            <person name="Rheinbay E."/>
            <person name="Grabherr M."/>
            <person name="Forche A."/>
            <person name="Reedy J.L."/>
            <person name="Agrafioti I."/>
            <person name="Arnaud M.B."/>
            <person name="Bates S."/>
            <person name="Brown A.J."/>
            <person name="Brunke S."/>
            <person name="Costanzo M.C."/>
            <person name="Fitzpatrick D.A."/>
            <person name="de Groot P.W."/>
            <person name="Harris D."/>
            <person name="Hoyer L.L."/>
            <person name="Hube B."/>
            <person name="Klis F.M."/>
            <person name="Kodira C."/>
            <person name="Lennard N."/>
            <person name="Logue M.E."/>
            <person name="Martin R."/>
            <person name="Neiman A.M."/>
            <person name="Nikolaou E."/>
            <person name="Quail M.A."/>
            <person name="Quinn J."/>
            <person name="Santos M.C."/>
            <person name="Schmitzberger F.F."/>
            <person name="Sherlock G."/>
            <person name="Shah P."/>
            <person name="Silverstein K.A."/>
            <person name="Skrzypek M.S."/>
            <person name="Soll D."/>
            <person name="Staggs R."/>
            <person name="Stansfield I."/>
            <person name="Stumpf M.P."/>
            <person name="Sudbery P.E."/>
            <person name="Srikantha T."/>
            <person name="Zeng Q."/>
            <person name="Berman J."/>
            <person name="Berriman M."/>
            <person name="Heitman J."/>
            <person name="Gow N.A."/>
            <person name="Lorenz M.C."/>
            <person name="Birren B.W."/>
            <person name="Kellis M."/>
            <person name="Cuomo C.A."/>
        </authorList>
    </citation>
    <scope>NUCLEOTIDE SEQUENCE [LARGE SCALE GENOMIC DNA]</scope>
    <source>
        <strain evidence="11">ATCC MYA-3404 / T1</strain>
    </source>
</reference>
<gene>
    <name evidence="10" type="ORF">CTRG_03439</name>
</gene>
<dbReference type="InterPro" id="IPR017441">
    <property type="entry name" value="Protein_kinase_ATP_BS"/>
</dbReference>
<keyword evidence="5" id="KW-0418">Kinase</keyword>
<dbReference type="STRING" id="294747.C5MBJ7"/>
<evidence type="ECO:0000256" key="8">
    <source>
        <dbReference type="SAM" id="MobiDB-lite"/>
    </source>
</evidence>
<dbReference type="GO" id="GO:0005524">
    <property type="term" value="F:ATP binding"/>
    <property type="evidence" value="ECO:0007669"/>
    <property type="project" value="UniProtKB-UniRule"/>
</dbReference>
<dbReference type="PROSITE" id="PS50011">
    <property type="entry name" value="PROTEIN_KINASE_DOM"/>
    <property type="match status" value="1"/>
</dbReference>
<dbReference type="PANTHER" id="PTHR24058:SF22">
    <property type="entry name" value="DUAL SPECIFICITY TYROSINE-PHOSPHORYLATION-REGULATED KINASE 4"/>
    <property type="match status" value="1"/>
</dbReference>
<feature type="compositionally biased region" description="Low complexity" evidence="8">
    <location>
        <begin position="157"/>
        <end position="166"/>
    </location>
</feature>
<dbReference type="RefSeq" id="XP_002549142.1">
    <property type="nucleotide sequence ID" value="XM_002549096.1"/>
</dbReference>
<dbReference type="InterPro" id="IPR050494">
    <property type="entry name" value="Ser_Thr_dual-spec_kinase"/>
</dbReference>
<dbReference type="InterPro" id="IPR008271">
    <property type="entry name" value="Ser/Thr_kinase_AS"/>
</dbReference>
<keyword evidence="2" id="KW-0723">Serine/threonine-protein kinase</keyword>
<accession>C5MBJ7</accession>
<dbReference type="HOGENOM" id="CLU_000288_5_10_1"/>
<keyword evidence="11" id="KW-1185">Reference proteome</keyword>
<dbReference type="InterPro" id="IPR011009">
    <property type="entry name" value="Kinase-like_dom_sf"/>
</dbReference>